<dbReference type="EMBL" id="PKIB01000001">
    <property type="protein sequence ID" value="PLA54677.1"/>
    <property type="molecule type" value="Genomic_DNA"/>
</dbReference>
<accession>A0A2I1YIF6</accession>
<feature type="transmembrane region" description="Helical" evidence="1">
    <location>
        <begin position="367"/>
        <end position="383"/>
    </location>
</feature>
<dbReference type="Proteomes" id="UP000235073">
    <property type="component" value="Unassembled WGS sequence"/>
</dbReference>
<keyword evidence="1" id="KW-0472">Membrane</keyword>
<protein>
    <submittedName>
        <fullName evidence="2">Uncharacterized protein</fullName>
    </submittedName>
</protein>
<dbReference type="GeneID" id="64018426"/>
<keyword evidence="1" id="KW-1133">Transmembrane helix</keyword>
<feature type="transmembrane region" description="Helical" evidence="1">
    <location>
        <begin position="289"/>
        <end position="307"/>
    </location>
</feature>
<organism evidence="2 3">
    <name type="scientific">Streptococcus macedonicus</name>
    <name type="common">Streptococcus gallolyticus macedonicus</name>
    <dbReference type="NCBI Taxonomy" id="59310"/>
    <lineage>
        <taxon>Bacteria</taxon>
        <taxon>Bacillati</taxon>
        <taxon>Bacillota</taxon>
        <taxon>Bacilli</taxon>
        <taxon>Lactobacillales</taxon>
        <taxon>Streptococcaceae</taxon>
        <taxon>Streptococcus</taxon>
    </lineage>
</organism>
<gene>
    <name evidence="2" type="ORF">CYK21_00735</name>
</gene>
<reference evidence="2 3" key="1">
    <citation type="submission" date="2017-12" db="EMBL/GenBank/DDBJ databases">
        <title>Phylogenetic diversity of female urinary microbiome.</title>
        <authorList>
            <person name="Thomas-White K."/>
            <person name="Wolfe A.J."/>
        </authorList>
    </citation>
    <scope>NUCLEOTIDE SEQUENCE [LARGE SCALE GENOMIC DNA]</scope>
    <source>
        <strain evidence="2 3">UMB0733</strain>
    </source>
</reference>
<evidence type="ECO:0000313" key="3">
    <source>
        <dbReference type="Proteomes" id="UP000235073"/>
    </source>
</evidence>
<feature type="transmembrane region" description="Helical" evidence="1">
    <location>
        <begin position="319"/>
        <end position="347"/>
    </location>
</feature>
<evidence type="ECO:0000313" key="2">
    <source>
        <dbReference type="EMBL" id="PLA54677.1"/>
    </source>
</evidence>
<comment type="caution">
    <text evidence="2">The sequence shown here is derived from an EMBL/GenBank/DDBJ whole genome shotgun (WGS) entry which is preliminary data.</text>
</comment>
<dbReference type="AlphaFoldDB" id="A0A2I1YIF6"/>
<evidence type="ECO:0000256" key="1">
    <source>
        <dbReference type="SAM" id="Phobius"/>
    </source>
</evidence>
<keyword evidence="1" id="KW-0812">Transmembrane</keyword>
<dbReference type="RefSeq" id="WP_013851640.1">
    <property type="nucleotide sequence ID" value="NZ_PKIB01000001.1"/>
</dbReference>
<name>A0A2I1YIF6_STRMC</name>
<sequence length="687" mass="79392">MTVLITGNTVILEESDLLKMFPEEKVVVLGELSQSKCKNRIRKIAWEEEIDIEQLLTGYHITSILYLSESVEPLKELDGEFLQIKKILNALSKDFLVEFLYVMGPDLCFQEESNRSIMLSAYQRMLYHYSQNQQLSIKILRSLYLYQLSNSTDYLRSILTSDNDIMIHPDQKIYYIFNRDLLDLCRRIFDNWTDAFERIEVPDSFDMSFQQLFRELNIHNVVFSKEAQLSILKPQTSDLRQDYGWFPKVSLLEDLSTHDLPSFATELQSLSLVNKLREFAKLDRTPARVVVLLGLLIVSGVFSYLFGDQIYFQTVDYRLFAIVISGLSLGLFYGLWAAVFASIGLIIQNILMGFADFQTLFFEPTNWIPYIIYIVSGLVSGYIKEKDRSDLSRLSSEINHLKQQLSGEQSFAEDLLSEKVELTHQILERQDSYGRIYRFLENLETPYLEIFMVKLLDYISEAFGTDEIAICKVDNNQKSKLQLTTVQNTKHLILTAEQLAGVSQQLVDNTVWVNQHLHDDYPMYLAGVLADGELCYYLALDHLPTDKLNLYHQNLLKSLTGLASLSYQHLRQKLTSVSQYEVLKEVAFYQKLLALKDVDSPYFMWKVLNLGLLVEEIPPTMLKSLQEKLSLFDSLGQVENHLCLLINTYTQSLTDWYEKLSDLGFEVVGEHNVEETVEAIAFKQMIS</sequence>
<proteinExistence type="predicted"/>